<proteinExistence type="predicted"/>
<dbReference type="EMBL" id="MF768985">
    <property type="protein sequence ID" value="ATU83741.1"/>
    <property type="molecule type" value="Genomic_DNA"/>
</dbReference>
<dbReference type="Proteomes" id="UP000267516">
    <property type="component" value="Segment"/>
</dbReference>
<name>A0A2D3I5R2_9VIRU</name>
<accession>A0A2D3I5R2</accession>
<protein>
    <submittedName>
        <fullName evidence="1">ORF403</fullName>
    </submittedName>
</protein>
<sequence>MTYIPLFLLWLRANLLYLLPHLCRLRDISPLRRLIGHGTPPLFSVPLKLHPILFLKTLSMLLFQPCWTLEGMLWMLLNLCTKLQLFVVS</sequence>
<evidence type="ECO:0000313" key="1">
    <source>
        <dbReference type="EMBL" id="ATU83741.1"/>
    </source>
</evidence>
<reference evidence="1" key="1">
    <citation type="journal article" date="2018" name="Aquaculture">
        <title>Complete genome sequence of a white spot syndrome virus associated with a disease incursion in Australia.</title>
        <authorList>
            <person name="Oakey J."/>
            <person name="Smith C.S."/>
        </authorList>
    </citation>
    <scope>NUCLEOTIDE SEQUENCE [LARGE SCALE GENOMIC DNA]</scope>
    <source>
        <strain evidence="1">WSSV-AU</strain>
    </source>
</reference>
<organism evidence="1">
    <name type="scientific">White spot syndrome virus</name>
    <dbReference type="NCBI Taxonomy" id="342409"/>
    <lineage>
        <taxon>Viruses</taxon>
        <taxon>Viruses incertae sedis</taxon>
        <taxon>Naldaviricetes</taxon>
        <taxon>Nimaviridae</taxon>
        <taxon>Whispovirus</taxon>
    </lineage>
</organism>